<organism evidence="7 8">
    <name type="scientific">Actinoallomurus liliacearum</name>
    <dbReference type="NCBI Taxonomy" id="1080073"/>
    <lineage>
        <taxon>Bacteria</taxon>
        <taxon>Bacillati</taxon>
        <taxon>Actinomycetota</taxon>
        <taxon>Actinomycetes</taxon>
        <taxon>Streptosporangiales</taxon>
        <taxon>Thermomonosporaceae</taxon>
        <taxon>Actinoallomurus</taxon>
    </lineage>
</organism>
<name>A0ABP8TSH6_9ACTN</name>
<evidence type="ECO:0000313" key="7">
    <source>
        <dbReference type="EMBL" id="GAA4612773.1"/>
    </source>
</evidence>
<dbReference type="Pfam" id="PF00691">
    <property type="entry name" value="OmpA"/>
    <property type="match status" value="1"/>
</dbReference>
<dbReference type="InterPro" id="IPR036737">
    <property type="entry name" value="OmpA-like_sf"/>
</dbReference>
<keyword evidence="2 4" id="KW-0472">Membrane</keyword>
<dbReference type="PROSITE" id="PS51257">
    <property type="entry name" value="PROKAR_LIPOPROTEIN"/>
    <property type="match status" value="1"/>
</dbReference>
<dbReference type="Proteomes" id="UP001500212">
    <property type="component" value="Unassembled WGS sequence"/>
</dbReference>
<dbReference type="EMBL" id="BAABHJ010000020">
    <property type="protein sequence ID" value="GAA4612773.1"/>
    <property type="molecule type" value="Genomic_DNA"/>
</dbReference>
<gene>
    <name evidence="7" type="ORF">GCM10023195_55040</name>
</gene>
<evidence type="ECO:0000259" key="6">
    <source>
        <dbReference type="PROSITE" id="PS51123"/>
    </source>
</evidence>
<evidence type="ECO:0000256" key="3">
    <source>
        <dbReference type="ARBA" id="ARBA00023237"/>
    </source>
</evidence>
<dbReference type="PANTHER" id="PTHR30329:SF21">
    <property type="entry name" value="LIPOPROTEIN YIAD-RELATED"/>
    <property type="match status" value="1"/>
</dbReference>
<evidence type="ECO:0000256" key="4">
    <source>
        <dbReference type="PROSITE-ProRule" id="PRU00473"/>
    </source>
</evidence>
<evidence type="ECO:0000313" key="8">
    <source>
        <dbReference type="Proteomes" id="UP001500212"/>
    </source>
</evidence>
<dbReference type="PANTHER" id="PTHR30329">
    <property type="entry name" value="STATOR ELEMENT OF FLAGELLAR MOTOR COMPLEX"/>
    <property type="match status" value="1"/>
</dbReference>
<dbReference type="InterPro" id="IPR006664">
    <property type="entry name" value="OMP_bac"/>
</dbReference>
<dbReference type="Gene3D" id="3.30.1330.60">
    <property type="entry name" value="OmpA-like domain"/>
    <property type="match status" value="1"/>
</dbReference>
<dbReference type="InterPro" id="IPR006665">
    <property type="entry name" value="OmpA-like"/>
</dbReference>
<comment type="subcellular location">
    <subcellularLocation>
        <location evidence="1">Cell outer membrane</location>
    </subcellularLocation>
</comment>
<protein>
    <recommendedName>
        <fullName evidence="6">OmpA-like domain-containing protein</fullName>
    </recommendedName>
</protein>
<comment type="caution">
    <text evidence="7">The sequence shown here is derived from an EMBL/GenBank/DDBJ whole genome shotgun (WGS) entry which is preliminary data.</text>
</comment>
<feature type="region of interest" description="Disordered" evidence="5">
    <location>
        <begin position="349"/>
        <end position="372"/>
    </location>
</feature>
<accession>A0ABP8TSH6</accession>
<keyword evidence="8" id="KW-1185">Reference proteome</keyword>
<dbReference type="PRINTS" id="PR01021">
    <property type="entry name" value="OMPADOMAIN"/>
</dbReference>
<proteinExistence type="predicted"/>
<dbReference type="InterPro" id="IPR050330">
    <property type="entry name" value="Bact_OuterMem_StrucFunc"/>
</dbReference>
<evidence type="ECO:0000256" key="1">
    <source>
        <dbReference type="ARBA" id="ARBA00004442"/>
    </source>
</evidence>
<reference evidence="8" key="1">
    <citation type="journal article" date="2019" name="Int. J. Syst. Evol. Microbiol.">
        <title>The Global Catalogue of Microorganisms (GCM) 10K type strain sequencing project: providing services to taxonomists for standard genome sequencing and annotation.</title>
        <authorList>
            <consortium name="The Broad Institute Genomics Platform"/>
            <consortium name="The Broad Institute Genome Sequencing Center for Infectious Disease"/>
            <person name="Wu L."/>
            <person name="Ma J."/>
        </authorList>
    </citation>
    <scope>NUCLEOTIDE SEQUENCE [LARGE SCALE GENOMIC DNA]</scope>
    <source>
        <strain evidence="8">JCM 17938</strain>
    </source>
</reference>
<feature type="domain" description="OmpA-like" evidence="6">
    <location>
        <begin position="226"/>
        <end position="344"/>
    </location>
</feature>
<keyword evidence="3" id="KW-0998">Cell outer membrane</keyword>
<evidence type="ECO:0000256" key="2">
    <source>
        <dbReference type="ARBA" id="ARBA00023136"/>
    </source>
</evidence>
<dbReference type="SUPFAM" id="SSF103088">
    <property type="entry name" value="OmpA-like"/>
    <property type="match status" value="1"/>
</dbReference>
<dbReference type="CDD" id="cd07185">
    <property type="entry name" value="OmpA_C-like"/>
    <property type="match status" value="1"/>
</dbReference>
<sequence>MGGFNRGLGTVVTAVAVAVVAAGCNDETGGDAATSPTAKPSAQGVVAVDGAPLRTHYMSWPGKSFKVDLLGLDQVAPARVVARFRVTAGPGSAVAPTAWAAPAHSGDHAPSAALLLDPGHATEYPVLRTRAGACLCTELNDVKAGQQVDLDAVFPAPAGGAGKMIVVFPNTPPFLDVPITAHAPYVLHQRQGGTPLNPVTTPTATPESYPLVTTVRHGDETDATGGGKTSVRLSSDVLFATNSAKLTGKAQALLKQVSTKIEKSPGNTVAVDGYADNTGTDAVNLPLSKKRAENVRAALRTLVKRQGIQYSAAGHGSADPIADNGKPAGRALNRRVVITFAALAQASQDKRPLPGASADPAGQPDAPAVASVHAGKGPIPLLPWPKSMTFGVTGLIREPDGFAVLTWTLHNVNKHPIPAGFATDLADVFRNAGPGRIVVGVGQDEYRNVTDTRQQAVFPGYSLRQGDYVVHAQGSLAGWNMFRLPAGVRTVTVRVPGFPAVPNVPVQASKS</sequence>
<dbReference type="PROSITE" id="PS51123">
    <property type="entry name" value="OMPA_2"/>
    <property type="match status" value="1"/>
</dbReference>
<evidence type="ECO:0000256" key="5">
    <source>
        <dbReference type="SAM" id="MobiDB-lite"/>
    </source>
</evidence>